<reference evidence="2" key="1">
    <citation type="journal article" name="DNA Res.">
        <title>The physiological potential of anammox bacteria as revealed by their core genome structure.</title>
        <authorList>
            <person name="Okubo T."/>
            <person name="Toyoda A."/>
            <person name="Fukuhara K."/>
            <person name="Uchiyama I."/>
            <person name="Harigaya Y."/>
            <person name="Kuroiwa M."/>
            <person name="Suzuki T."/>
            <person name="Murakami Y."/>
            <person name="Suwa Y."/>
            <person name="Takami H."/>
        </authorList>
    </citation>
    <scope>NUCLEOTIDE SEQUENCE</scope>
    <source>
        <strain evidence="2">317325-2</strain>
    </source>
</reference>
<dbReference type="Pfam" id="PF07833">
    <property type="entry name" value="Cu_amine_oxidN1"/>
    <property type="match status" value="1"/>
</dbReference>
<evidence type="ECO:0000313" key="2">
    <source>
        <dbReference type="EMBL" id="BBO23451.1"/>
    </source>
</evidence>
<dbReference type="InterPro" id="IPR012854">
    <property type="entry name" value="Cu_amine_oxidase-like_N"/>
</dbReference>
<dbReference type="AlphaFoldDB" id="A0A809S977"/>
<name>A0A809S977_9BACT</name>
<evidence type="ECO:0000259" key="1">
    <source>
        <dbReference type="Pfam" id="PF07833"/>
    </source>
</evidence>
<sequence length="203" mass="22833">MSKIVPLLIGLLATALAQSQEVRVFIDGIEEELREPPILRGGRTLLGLRKTFDLLGAVVYYDSATKQITAWRAERTIQIQIGNPEAMIDGRSLKMDQPPIIENKSTYVPLRFLGEALGAGVKYVGSTNSVYIDTAPMGFFNEKAPFKAGDKVLYLYRRQWLPATVVQVFDHDDVEDQYVIDFVEPSGRKIRISPGRRYIRKAS</sequence>
<gene>
    <name evidence="2" type="ORF">NPRO_10460</name>
</gene>
<proteinExistence type="predicted"/>
<dbReference type="Proteomes" id="UP000662873">
    <property type="component" value="Chromosome"/>
</dbReference>
<feature type="domain" description="Copper amine oxidase-like N-terminal" evidence="1">
    <location>
        <begin position="26"/>
        <end position="132"/>
    </location>
</feature>
<protein>
    <recommendedName>
        <fullName evidence="1">Copper amine oxidase-like N-terminal domain-containing protein</fullName>
    </recommendedName>
</protein>
<dbReference type="EMBL" id="AP021858">
    <property type="protein sequence ID" value="BBO23451.1"/>
    <property type="molecule type" value="Genomic_DNA"/>
</dbReference>
<accession>A0A809S977</accession>
<dbReference type="SUPFAM" id="SSF55383">
    <property type="entry name" value="Copper amine oxidase, domain N"/>
    <property type="match status" value="1"/>
</dbReference>
<evidence type="ECO:0000313" key="3">
    <source>
        <dbReference type="Proteomes" id="UP000662873"/>
    </source>
</evidence>
<organism evidence="2 3">
    <name type="scientific">Candidatus Nitrosymbiomonas proteolyticus</name>
    <dbReference type="NCBI Taxonomy" id="2608984"/>
    <lineage>
        <taxon>Bacteria</taxon>
        <taxon>Bacillati</taxon>
        <taxon>Armatimonadota</taxon>
        <taxon>Armatimonadota incertae sedis</taxon>
        <taxon>Candidatus Nitrosymbiomonas</taxon>
    </lineage>
</organism>
<dbReference type="InterPro" id="IPR036582">
    <property type="entry name" value="Mao_N_sf"/>
</dbReference>
<dbReference type="KEGG" id="npy:NPRO_10460"/>
<dbReference type="Gene3D" id="3.30.457.10">
    <property type="entry name" value="Copper amine oxidase-like, N-terminal domain"/>
    <property type="match status" value="1"/>
</dbReference>